<feature type="binding site" evidence="8">
    <location>
        <position position="97"/>
    </location>
    <ligand>
        <name>a divalent metal cation</name>
        <dbReference type="ChEBI" id="CHEBI:60240"/>
        <label>1</label>
    </ligand>
</feature>
<dbReference type="InterPro" id="IPR032466">
    <property type="entry name" value="Metal_Hydrolase"/>
</dbReference>
<dbReference type="GO" id="GO:0005829">
    <property type="term" value="C:cytosol"/>
    <property type="evidence" value="ECO:0007669"/>
    <property type="project" value="TreeGrafter"/>
</dbReference>
<feature type="binding site" evidence="8">
    <location>
        <position position="209"/>
    </location>
    <ligand>
        <name>a divalent metal cation</name>
        <dbReference type="ChEBI" id="CHEBI:60240"/>
        <label>1</label>
    </ligand>
</feature>
<evidence type="ECO:0000256" key="3">
    <source>
        <dbReference type="ARBA" id="ARBA00022722"/>
    </source>
</evidence>
<keyword evidence="6" id="KW-0269">Exonuclease</keyword>
<comment type="similarity">
    <text evidence="1">Belongs to the metallo-dependent hydrolases superfamily. TatD-type hydrolase family.</text>
</comment>
<dbReference type="STRING" id="1260251.SPISAL_04255"/>
<gene>
    <name evidence="9" type="ORF">FKY71_04140</name>
</gene>
<comment type="caution">
    <text evidence="9">The sequence shown here is derived from an EMBL/GenBank/DDBJ whole genome shotgun (WGS) entry which is preliminary data.</text>
</comment>
<dbReference type="InterPro" id="IPR001130">
    <property type="entry name" value="TatD-like"/>
</dbReference>
<dbReference type="InterPro" id="IPR018228">
    <property type="entry name" value="DNase_TatD-rel_CS"/>
</dbReference>
<evidence type="ECO:0000256" key="7">
    <source>
        <dbReference type="ARBA" id="ARBA00022842"/>
    </source>
</evidence>
<proteinExistence type="inferred from homology"/>
<keyword evidence="3" id="KW-0540">Nuclease</keyword>
<dbReference type="PROSITE" id="PS01091">
    <property type="entry name" value="TATD_3"/>
    <property type="match status" value="1"/>
</dbReference>
<reference evidence="9 10" key="1">
    <citation type="submission" date="2019-06" db="EMBL/GenBank/DDBJ databases">
        <title>Metagenome assembled Genome of Spiribacter salinus SL48-SHIP from the microbial mat of Salt Lake 48 (Novosibirsk region, Russia).</title>
        <authorList>
            <person name="Shipova A."/>
            <person name="Rozanov A.S."/>
            <person name="Bryanskaya A.V."/>
            <person name="Peltek S.E."/>
        </authorList>
    </citation>
    <scope>NUCLEOTIDE SEQUENCE [LARGE SCALE GENOMIC DNA]</scope>
    <source>
        <strain evidence="9">SL48-SHIP-2</strain>
    </source>
</reference>
<evidence type="ECO:0000256" key="5">
    <source>
        <dbReference type="ARBA" id="ARBA00022801"/>
    </source>
</evidence>
<accession>A0A540VU67</accession>
<dbReference type="Gene3D" id="3.20.20.140">
    <property type="entry name" value="Metal-dependent hydrolases"/>
    <property type="match status" value="1"/>
</dbReference>
<dbReference type="PIRSF" id="PIRSF005902">
    <property type="entry name" value="DNase_TatD"/>
    <property type="match status" value="1"/>
</dbReference>
<feature type="binding site" evidence="8">
    <location>
        <position position="158"/>
    </location>
    <ligand>
        <name>a divalent metal cation</name>
        <dbReference type="ChEBI" id="CHEBI:60240"/>
        <label>2</label>
    </ligand>
</feature>
<dbReference type="PANTHER" id="PTHR46124">
    <property type="entry name" value="D-AMINOACYL-TRNA DEACYLASE"/>
    <property type="match status" value="1"/>
</dbReference>
<dbReference type="Proteomes" id="UP000315400">
    <property type="component" value="Unassembled WGS sequence"/>
</dbReference>
<dbReference type="PANTHER" id="PTHR46124:SF2">
    <property type="entry name" value="D-AMINOACYL-TRNA DEACYLASE"/>
    <property type="match status" value="1"/>
</dbReference>
<keyword evidence="7" id="KW-0460">Magnesium</keyword>
<evidence type="ECO:0000256" key="8">
    <source>
        <dbReference type="PIRSR" id="PIRSR005902-1"/>
    </source>
</evidence>
<dbReference type="GO" id="GO:0004527">
    <property type="term" value="F:exonuclease activity"/>
    <property type="evidence" value="ECO:0007669"/>
    <property type="project" value="UniProtKB-KW"/>
</dbReference>
<name>A0A540VU67_9GAMM</name>
<protein>
    <submittedName>
        <fullName evidence="9">Hydrolase TatD</fullName>
    </submittedName>
</protein>
<keyword evidence="4 8" id="KW-0479">Metal-binding</keyword>
<evidence type="ECO:0000256" key="1">
    <source>
        <dbReference type="ARBA" id="ARBA00009275"/>
    </source>
</evidence>
<dbReference type="Pfam" id="PF01026">
    <property type="entry name" value="TatD_DNase"/>
    <property type="match status" value="1"/>
</dbReference>
<evidence type="ECO:0000256" key="4">
    <source>
        <dbReference type="ARBA" id="ARBA00022723"/>
    </source>
</evidence>
<dbReference type="CDD" id="cd01310">
    <property type="entry name" value="TatD_DNAse"/>
    <property type="match status" value="1"/>
</dbReference>
<evidence type="ECO:0000313" key="9">
    <source>
        <dbReference type="EMBL" id="TQF00306.1"/>
    </source>
</evidence>
<dbReference type="GO" id="GO:0046872">
    <property type="term" value="F:metal ion binding"/>
    <property type="evidence" value="ECO:0007669"/>
    <property type="project" value="UniProtKB-KW"/>
</dbReference>
<organism evidence="9 10">
    <name type="scientific">Spiribacter salinus</name>
    <dbReference type="NCBI Taxonomy" id="1335746"/>
    <lineage>
        <taxon>Bacteria</taxon>
        <taxon>Pseudomonadati</taxon>
        <taxon>Pseudomonadota</taxon>
        <taxon>Gammaproteobacteria</taxon>
        <taxon>Chromatiales</taxon>
        <taxon>Ectothiorhodospiraceae</taxon>
        <taxon>Spiribacter</taxon>
    </lineage>
</organism>
<keyword evidence="5 9" id="KW-0378">Hydrolase</keyword>
<evidence type="ECO:0000256" key="2">
    <source>
        <dbReference type="ARBA" id="ARBA00022490"/>
    </source>
</evidence>
<dbReference type="FunFam" id="3.20.20.140:FF:000018">
    <property type="entry name" value="3'-5' ssDNA/RNA exonuclease TatD"/>
    <property type="match status" value="1"/>
</dbReference>
<dbReference type="AlphaFoldDB" id="A0A540VU67"/>
<dbReference type="SUPFAM" id="SSF51556">
    <property type="entry name" value="Metallo-dependent hydrolases"/>
    <property type="match status" value="1"/>
</dbReference>
<keyword evidence="2" id="KW-0963">Cytoplasm</keyword>
<evidence type="ECO:0000256" key="6">
    <source>
        <dbReference type="ARBA" id="ARBA00022839"/>
    </source>
</evidence>
<sequence>MGYHELIDIGVNLTHGRFDVDREAVIQRAMDAGVARMVLTGVTLTESSEALEMASSHTGVMVATAGVHPHHASEWTAQSTEALTALLAHPNAVAVGETGLDYCRDFSPRSAQRQAFEAQLAIAVESGYPAFLHQRDAEDDFLAVLRDYRDQISAAVIHCFTGDRAFLHRCLDLDLHVGVTGWICDERRGSALRESVPDIPDHRLMIETDAPFLLPRDMPEKPADRRNEPAFLPHVLESVARLRGQDPSRLAEFTATNSAAFFSL</sequence>
<feature type="binding site" evidence="8">
    <location>
        <position position="133"/>
    </location>
    <ligand>
        <name>a divalent metal cation</name>
        <dbReference type="ChEBI" id="CHEBI:60240"/>
        <label>2</label>
    </ligand>
</feature>
<evidence type="ECO:0000313" key="10">
    <source>
        <dbReference type="Proteomes" id="UP000315400"/>
    </source>
</evidence>
<dbReference type="EMBL" id="VIFK01000017">
    <property type="protein sequence ID" value="TQF00306.1"/>
    <property type="molecule type" value="Genomic_DNA"/>
</dbReference>